<dbReference type="PANTHER" id="PTHR24321">
    <property type="entry name" value="DEHYDROGENASES, SHORT CHAIN"/>
    <property type="match status" value="1"/>
</dbReference>
<dbReference type="SUPFAM" id="SSF51735">
    <property type="entry name" value="NAD(P)-binding Rossmann-fold domains"/>
    <property type="match status" value="1"/>
</dbReference>
<proteinExistence type="inferred from homology"/>
<name>A0A6J6VE28_9ZZZZ</name>
<evidence type="ECO:0000256" key="1">
    <source>
        <dbReference type="ARBA" id="ARBA00006484"/>
    </source>
</evidence>
<dbReference type="AlphaFoldDB" id="A0A6J6VE28"/>
<dbReference type="Gene3D" id="3.40.50.720">
    <property type="entry name" value="NAD(P)-binding Rossmann-like Domain"/>
    <property type="match status" value="1"/>
</dbReference>
<comment type="similarity">
    <text evidence="1">Belongs to the short-chain dehydrogenases/reductases (SDR) family.</text>
</comment>
<dbReference type="PRINTS" id="PR00080">
    <property type="entry name" value="SDRFAMILY"/>
</dbReference>
<dbReference type="PROSITE" id="PS00061">
    <property type="entry name" value="ADH_SHORT"/>
    <property type="match status" value="1"/>
</dbReference>
<evidence type="ECO:0000256" key="2">
    <source>
        <dbReference type="ARBA" id="ARBA00023002"/>
    </source>
</evidence>
<evidence type="ECO:0000313" key="3">
    <source>
        <dbReference type="EMBL" id="CAB4769549.1"/>
    </source>
</evidence>
<organism evidence="3">
    <name type="scientific">freshwater metagenome</name>
    <dbReference type="NCBI Taxonomy" id="449393"/>
    <lineage>
        <taxon>unclassified sequences</taxon>
        <taxon>metagenomes</taxon>
        <taxon>ecological metagenomes</taxon>
    </lineage>
</organism>
<dbReference type="GO" id="GO:0016491">
    <property type="term" value="F:oxidoreductase activity"/>
    <property type="evidence" value="ECO:0007669"/>
    <property type="project" value="UniProtKB-KW"/>
</dbReference>
<sequence>MGRLDARIAVVTGGASGIGRATVERFIAEGATVESWDIASAPGETLPPGVVYRQIDVTDEDAVKAGFAAVVEAHGRVDCVVHAAGIASGGPVNMLETAEWDRVININLKGTFLVDKYAATAMLEQEPRFGVDGAQRGSIVNLASVEGLIGTEGGSAYNASKGGVVILTKNLSIDYGRRGIRVNAICPGFIDTPLLSGVFGMPGMEAVMAEIAAAHQLGRLGRAEEIASVALFLCSDDASFVTGVALPVDGGYTAGHRHGISELLGLA</sequence>
<dbReference type="EMBL" id="CAEZZU010000012">
    <property type="protein sequence ID" value="CAB4769549.1"/>
    <property type="molecule type" value="Genomic_DNA"/>
</dbReference>
<protein>
    <submittedName>
        <fullName evidence="3">Unannotated protein</fullName>
    </submittedName>
</protein>
<accession>A0A6J6VE28</accession>
<dbReference type="InterPro" id="IPR036291">
    <property type="entry name" value="NAD(P)-bd_dom_sf"/>
</dbReference>
<reference evidence="3" key="1">
    <citation type="submission" date="2020-05" db="EMBL/GenBank/DDBJ databases">
        <authorList>
            <person name="Chiriac C."/>
            <person name="Salcher M."/>
            <person name="Ghai R."/>
            <person name="Kavagutti S V."/>
        </authorList>
    </citation>
    <scope>NUCLEOTIDE SEQUENCE</scope>
</reference>
<dbReference type="InterPro" id="IPR020904">
    <property type="entry name" value="Sc_DH/Rdtase_CS"/>
</dbReference>
<dbReference type="FunFam" id="3.40.50.720:FF:000084">
    <property type="entry name" value="Short-chain dehydrogenase reductase"/>
    <property type="match status" value="1"/>
</dbReference>
<dbReference type="CDD" id="cd05233">
    <property type="entry name" value="SDR_c"/>
    <property type="match status" value="1"/>
</dbReference>
<gene>
    <name evidence="3" type="ORF">UFOPK2925_00193</name>
</gene>
<dbReference type="Pfam" id="PF13561">
    <property type="entry name" value="adh_short_C2"/>
    <property type="match status" value="1"/>
</dbReference>
<dbReference type="InterPro" id="IPR002347">
    <property type="entry name" value="SDR_fam"/>
</dbReference>
<keyword evidence="2" id="KW-0560">Oxidoreductase</keyword>
<dbReference type="PANTHER" id="PTHR24321:SF8">
    <property type="entry name" value="ESTRADIOL 17-BETA-DEHYDROGENASE 8-RELATED"/>
    <property type="match status" value="1"/>
</dbReference>
<dbReference type="PRINTS" id="PR00081">
    <property type="entry name" value="GDHRDH"/>
</dbReference>